<evidence type="ECO:0000313" key="2">
    <source>
        <dbReference type="Proteomes" id="UP000478052"/>
    </source>
</evidence>
<dbReference type="GO" id="GO:0003676">
    <property type="term" value="F:nucleic acid binding"/>
    <property type="evidence" value="ECO:0007669"/>
    <property type="project" value="InterPro"/>
</dbReference>
<name>A0A6G0Y1B1_APHCR</name>
<dbReference type="EMBL" id="VUJU01006921">
    <property type="protein sequence ID" value="KAF0747200.1"/>
    <property type="molecule type" value="Genomic_DNA"/>
</dbReference>
<reference evidence="1 2" key="1">
    <citation type="submission" date="2019-08" db="EMBL/GenBank/DDBJ databases">
        <title>Whole genome of Aphis craccivora.</title>
        <authorList>
            <person name="Voronova N.V."/>
            <person name="Shulinski R.S."/>
            <person name="Bandarenka Y.V."/>
            <person name="Zhorov D.G."/>
            <person name="Warner D."/>
        </authorList>
    </citation>
    <scope>NUCLEOTIDE SEQUENCE [LARGE SCALE GENOMIC DNA]</scope>
    <source>
        <strain evidence="1">180601</strain>
        <tissue evidence="1">Whole Body</tissue>
    </source>
</reference>
<keyword evidence="2" id="KW-1185">Reference proteome</keyword>
<dbReference type="InterPro" id="IPR012337">
    <property type="entry name" value="RNaseH-like_sf"/>
</dbReference>
<dbReference type="SUPFAM" id="SSF53098">
    <property type="entry name" value="Ribonuclease H-like"/>
    <property type="match status" value="1"/>
</dbReference>
<sequence length="110" mass="12388">MVFNEVNARGQVDFIHMQSCNNGGYTFILNYQDHLSKSVTLRALKTKIAAEITYNLIDIFCTFGAPSISSILQSDNDREFVNCIIGELKICGHNLKLYMGNLAFTESRKC</sequence>
<evidence type="ECO:0000313" key="1">
    <source>
        <dbReference type="EMBL" id="KAF0747200.1"/>
    </source>
</evidence>
<accession>A0A6G0Y1B1</accession>
<dbReference type="Proteomes" id="UP000478052">
    <property type="component" value="Unassembled WGS sequence"/>
</dbReference>
<protein>
    <submittedName>
        <fullName evidence="1">KRAB-A domain-containing protein 2-like</fullName>
    </submittedName>
</protein>
<proteinExistence type="predicted"/>
<comment type="caution">
    <text evidence="1">The sequence shown here is derived from an EMBL/GenBank/DDBJ whole genome shotgun (WGS) entry which is preliminary data.</text>
</comment>
<gene>
    <name evidence="1" type="ORF">FWK35_00032982</name>
</gene>
<dbReference type="InterPro" id="IPR036397">
    <property type="entry name" value="RNaseH_sf"/>
</dbReference>
<dbReference type="OrthoDB" id="2499658at2759"/>
<organism evidence="1 2">
    <name type="scientific">Aphis craccivora</name>
    <name type="common">Cowpea aphid</name>
    <dbReference type="NCBI Taxonomy" id="307492"/>
    <lineage>
        <taxon>Eukaryota</taxon>
        <taxon>Metazoa</taxon>
        <taxon>Ecdysozoa</taxon>
        <taxon>Arthropoda</taxon>
        <taxon>Hexapoda</taxon>
        <taxon>Insecta</taxon>
        <taxon>Pterygota</taxon>
        <taxon>Neoptera</taxon>
        <taxon>Paraneoptera</taxon>
        <taxon>Hemiptera</taxon>
        <taxon>Sternorrhyncha</taxon>
        <taxon>Aphidomorpha</taxon>
        <taxon>Aphidoidea</taxon>
        <taxon>Aphididae</taxon>
        <taxon>Aphidini</taxon>
        <taxon>Aphis</taxon>
        <taxon>Aphis</taxon>
    </lineage>
</organism>
<dbReference type="Gene3D" id="3.30.420.10">
    <property type="entry name" value="Ribonuclease H-like superfamily/Ribonuclease H"/>
    <property type="match status" value="1"/>
</dbReference>
<dbReference type="AlphaFoldDB" id="A0A6G0Y1B1"/>